<organism evidence="3 4">
    <name type="scientific">Kibdelosporangium aridum</name>
    <dbReference type="NCBI Taxonomy" id="2030"/>
    <lineage>
        <taxon>Bacteria</taxon>
        <taxon>Bacillati</taxon>
        <taxon>Actinomycetota</taxon>
        <taxon>Actinomycetes</taxon>
        <taxon>Pseudonocardiales</taxon>
        <taxon>Pseudonocardiaceae</taxon>
        <taxon>Kibdelosporangium</taxon>
    </lineage>
</organism>
<sequence length="144" mass="15663">MDNPNEAVIAEFRANSGVVVEAAGGAVKDLDLVILHHVGRKSGKTYQTPVSYMDHEGSYLLVASYAGAPTEPQWVANVAAMSALTVEFGTGTMSVTATVLREGPERDRLYAIAVAHWPFLRDYEARTDRRFPMIRLDPVTVPSG</sequence>
<dbReference type="GO" id="GO:0016491">
    <property type="term" value="F:oxidoreductase activity"/>
    <property type="evidence" value="ECO:0007669"/>
    <property type="project" value="InterPro"/>
</dbReference>
<dbReference type="RefSeq" id="WP_160097285.1">
    <property type="nucleotide sequence ID" value="NZ_FWXV01000014.1"/>
</dbReference>
<accession>A0A1W2FXD8</accession>
<evidence type="ECO:0000256" key="1">
    <source>
        <dbReference type="ARBA" id="ARBA00008710"/>
    </source>
</evidence>
<dbReference type="PANTHER" id="PTHR39428:SF3">
    <property type="entry name" value="DEAZAFLAVIN-DEPENDENT NITROREDUCTASE"/>
    <property type="match status" value="1"/>
</dbReference>
<evidence type="ECO:0000313" key="3">
    <source>
        <dbReference type="EMBL" id="SMD26412.1"/>
    </source>
</evidence>
<protein>
    <submittedName>
        <fullName evidence="3">Deazaflavin-dependent oxidoreductase, nitroreductase family</fullName>
    </submittedName>
</protein>
<dbReference type="InterPro" id="IPR012349">
    <property type="entry name" value="Split_barrel_FMN-bd"/>
</dbReference>
<evidence type="ECO:0000313" key="4">
    <source>
        <dbReference type="Proteomes" id="UP000192674"/>
    </source>
</evidence>
<reference evidence="3 4" key="1">
    <citation type="submission" date="2017-04" db="EMBL/GenBank/DDBJ databases">
        <authorList>
            <person name="Afonso C.L."/>
            <person name="Miller P.J."/>
            <person name="Scott M.A."/>
            <person name="Spackman E."/>
            <person name="Goraichik I."/>
            <person name="Dimitrov K.M."/>
            <person name="Suarez D.L."/>
            <person name="Swayne D.E."/>
        </authorList>
    </citation>
    <scope>NUCLEOTIDE SEQUENCE [LARGE SCALE GENOMIC DNA]</scope>
    <source>
        <strain evidence="3 4">DSM 43828</strain>
    </source>
</reference>
<dbReference type="Gene3D" id="2.30.110.10">
    <property type="entry name" value="Electron Transport, Fmn-binding Protein, Chain A"/>
    <property type="match status" value="1"/>
</dbReference>
<proteinExistence type="inferred from homology"/>
<dbReference type="Proteomes" id="UP000192674">
    <property type="component" value="Unassembled WGS sequence"/>
</dbReference>
<evidence type="ECO:0000256" key="2">
    <source>
        <dbReference type="ARBA" id="ARBA00049106"/>
    </source>
</evidence>
<dbReference type="PANTHER" id="PTHR39428">
    <property type="entry name" value="F420H(2)-DEPENDENT QUINONE REDUCTASE RV1261C"/>
    <property type="match status" value="1"/>
</dbReference>
<comment type="similarity">
    <text evidence="1">Belongs to the F420H(2)-dependent quinone reductase family.</text>
</comment>
<dbReference type="GO" id="GO:0070967">
    <property type="term" value="F:coenzyme F420 binding"/>
    <property type="evidence" value="ECO:0007669"/>
    <property type="project" value="TreeGrafter"/>
</dbReference>
<dbReference type="InterPro" id="IPR004378">
    <property type="entry name" value="F420H2_quin_Rdtase"/>
</dbReference>
<dbReference type="EMBL" id="FWXV01000014">
    <property type="protein sequence ID" value="SMD26412.1"/>
    <property type="molecule type" value="Genomic_DNA"/>
</dbReference>
<comment type="catalytic activity">
    <reaction evidence="2">
        <text>oxidized coenzyme F420-(gamma-L-Glu)(n) + a quinol + H(+) = reduced coenzyme F420-(gamma-L-Glu)(n) + a quinone</text>
        <dbReference type="Rhea" id="RHEA:39663"/>
        <dbReference type="Rhea" id="RHEA-COMP:12939"/>
        <dbReference type="Rhea" id="RHEA-COMP:14378"/>
        <dbReference type="ChEBI" id="CHEBI:15378"/>
        <dbReference type="ChEBI" id="CHEBI:24646"/>
        <dbReference type="ChEBI" id="CHEBI:132124"/>
        <dbReference type="ChEBI" id="CHEBI:133980"/>
        <dbReference type="ChEBI" id="CHEBI:139511"/>
    </reaction>
</comment>
<name>A0A1W2FXD8_KIBAR</name>
<dbReference type="Pfam" id="PF04075">
    <property type="entry name" value="F420H2_quin_red"/>
    <property type="match status" value="1"/>
</dbReference>
<dbReference type="NCBIfam" id="TIGR00026">
    <property type="entry name" value="hi_GC_TIGR00026"/>
    <property type="match status" value="1"/>
</dbReference>
<dbReference type="GO" id="GO:0005886">
    <property type="term" value="C:plasma membrane"/>
    <property type="evidence" value="ECO:0007669"/>
    <property type="project" value="TreeGrafter"/>
</dbReference>
<dbReference type="OrthoDB" id="8225825at2"/>
<keyword evidence="4" id="KW-1185">Reference proteome</keyword>
<dbReference type="AlphaFoldDB" id="A0A1W2FXD8"/>
<gene>
    <name evidence="3" type="ORF">SAMN05661093_09995</name>
</gene>